<feature type="transmembrane region" description="Helical" evidence="1">
    <location>
        <begin position="59"/>
        <end position="74"/>
    </location>
</feature>
<keyword evidence="5" id="KW-1185">Reference proteome</keyword>
<reference evidence="4" key="1">
    <citation type="journal article" date="2014" name="Int. J. Syst. Evol. Microbiol.">
        <title>Complete genome sequence of Corynebacterium casei LMG S-19264T (=DSM 44701T), isolated from a smear-ripened cheese.</title>
        <authorList>
            <consortium name="US DOE Joint Genome Institute (JGI-PGF)"/>
            <person name="Walter F."/>
            <person name="Albersmeier A."/>
            <person name="Kalinowski J."/>
            <person name="Ruckert C."/>
        </authorList>
    </citation>
    <scope>NUCLEOTIDE SEQUENCE</scope>
    <source>
        <strain evidence="4">CGMCC 1.12777</strain>
    </source>
</reference>
<feature type="transmembrane region" description="Helical" evidence="1">
    <location>
        <begin position="7"/>
        <end position="28"/>
    </location>
</feature>
<evidence type="ECO:0000313" key="5">
    <source>
        <dbReference type="Proteomes" id="UP000656813"/>
    </source>
</evidence>
<evidence type="ECO:0008006" key="6">
    <source>
        <dbReference type="Google" id="ProtNLM"/>
    </source>
</evidence>
<evidence type="ECO:0000259" key="2">
    <source>
        <dbReference type="Pfam" id="PF18917"/>
    </source>
</evidence>
<feature type="transmembrane region" description="Helical" evidence="1">
    <location>
        <begin position="80"/>
        <end position="101"/>
    </location>
</feature>
<dbReference type="AlphaFoldDB" id="A0A8J3A2R8"/>
<dbReference type="EMBL" id="BMFV01000066">
    <property type="protein sequence ID" value="GGH89076.1"/>
    <property type="molecule type" value="Genomic_DNA"/>
</dbReference>
<evidence type="ECO:0000256" key="1">
    <source>
        <dbReference type="SAM" id="Phobius"/>
    </source>
</evidence>
<evidence type="ECO:0000313" key="4">
    <source>
        <dbReference type="EMBL" id="GGH89076.1"/>
    </source>
</evidence>
<feature type="transmembrane region" description="Helical" evidence="1">
    <location>
        <begin position="34"/>
        <end position="52"/>
    </location>
</feature>
<feature type="domain" description="LiaF transmembrane" evidence="3">
    <location>
        <begin position="59"/>
        <end position="159"/>
    </location>
</feature>
<feature type="transmembrane region" description="Helical" evidence="1">
    <location>
        <begin position="108"/>
        <end position="124"/>
    </location>
</feature>
<protein>
    <recommendedName>
        <fullName evidence="6">DUF5668 domain-containing protein</fullName>
    </recommendedName>
</protein>
<proteinExistence type="predicted"/>
<organism evidence="4 5">
    <name type="scientific">Pullulanibacillus pueri</name>
    <dbReference type="NCBI Taxonomy" id="1437324"/>
    <lineage>
        <taxon>Bacteria</taxon>
        <taxon>Bacillati</taxon>
        <taxon>Bacillota</taxon>
        <taxon>Bacilli</taxon>
        <taxon>Bacillales</taxon>
        <taxon>Sporolactobacillaceae</taxon>
        <taxon>Pullulanibacillus</taxon>
    </lineage>
</organism>
<dbReference type="InterPro" id="IPR043726">
    <property type="entry name" value="LiaI-LiaF-like_TM1"/>
</dbReference>
<feature type="transmembrane region" description="Helical" evidence="1">
    <location>
        <begin position="130"/>
        <end position="155"/>
    </location>
</feature>
<keyword evidence="1" id="KW-0472">Membrane</keyword>
<evidence type="ECO:0000259" key="3">
    <source>
        <dbReference type="Pfam" id="PF22570"/>
    </source>
</evidence>
<gene>
    <name evidence="4" type="ORF">GCM10007096_42850</name>
</gene>
<keyword evidence="1" id="KW-1133">Transmembrane helix</keyword>
<dbReference type="InterPro" id="IPR054331">
    <property type="entry name" value="LiaF_TM"/>
</dbReference>
<comment type="caution">
    <text evidence="4">The sequence shown here is derived from an EMBL/GenBank/DDBJ whole genome shotgun (WGS) entry which is preliminary data.</text>
</comment>
<reference evidence="4" key="2">
    <citation type="submission" date="2020-09" db="EMBL/GenBank/DDBJ databases">
        <authorList>
            <person name="Sun Q."/>
            <person name="Zhou Y."/>
        </authorList>
    </citation>
    <scope>NUCLEOTIDE SEQUENCE</scope>
    <source>
        <strain evidence="4">CGMCC 1.12777</strain>
    </source>
</reference>
<dbReference type="Pfam" id="PF22570">
    <property type="entry name" value="LiaF-TM"/>
    <property type="match status" value="1"/>
</dbReference>
<name>A0A8J3A2R8_9BACL</name>
<dbReference type="Proteomes" id="UP000656813">
    <property type="component" value="Unassembled WGS sequence"/>
</dbReference>
<keyword evidence="1" id="KW-0812">Transmembrane</keyword>
<feature type="domain" description="LiaI-LiaF-like transmembrane region" evidence="2">
    <location>
        <begin position="7"/>
        <end position="47"/>
    </location>
</feature>
<dbReference type="Pfam" id="PF18917">
    <property type="entry name" value="LiaI-LiaF-like_TM1"/>
    <property type="match status" value="1"/>
</dbReference>
<dbReference type="RefSeq" id="WP_188499438.1">
    <property type="nucleotide sequence ID" value="NZ_BMFV01000066.1"/>
</dbReference>
<accession>A0A8J3A2R8</accession>
<sequence length="160" mass="18314">MKKQNVLTGLILLAVGIYFLLRTFHLPYLSTFNSWPSFFIIIGFAFFAYSYFSKEHDSIFVGVLLLGLGIHFHFKDHVSWWPSGLPMYGLIIGLAFLARYFKGRKTGLIPGIIFTGLSVLDFFYERVQTFTYKITSFIGNLWPLVLIALGLSLLLSKKKK</sequence>